<dbReference type="AlphaFoldDB" id="A0A1Y2F4N7"/>
<proteinExistence type="predicted"/>
<comment type="caution">
    <text evidence="1">The sequence shown here is derived from an EMBL/GenBank/DDBJ whole genome shotgun (WGS) entry which is preliminary data.</text>
</comment>
<reference evidence="1 2" key="1">
    <citation type="submission" date="2016-07" db="EMBL/GenBank/DDBJ databases">
        <title>Pervasive Adenine N6-methylation of Active Genes in Fungi.</title>
        <authorList>
            <consortium name="DOE Joint Genome Institute"/>
            <person name="Mondo S.J."/>
            <person name="Dannebaum R.O."/>
            <person name="Kuo R.C."/>
            <person name="Labutti K."/>
            <person name="Haridas S."/>
            <person name="Kuo A."/>
            <person name="Salamov A."/>
            <person name="Ahrendt S.R."/>
            <person name="Lipzen A."/>
            <person name="Sullivan W."/>
            <person name="Andreopoulos W.B."/>
            <person name="Clum A."/>
            <person name="Lindquist E."/>
            <person name="Daum C."/>
            <person name="Ramamoorthy G.K."/>
            <person name="Gryganskyi A."/>
            <person name="Culley D."/>
            <person name="Magnuson J.K."/>
            <person name="James T.Y."/>
            <person name="O'Malley M.A."/>
            <person name="Stajich J.E."/>
            <person name="Spatafora J.W."/>
            <person name="Visel A."/>
            <person name="Grigoriev I.V."/>
        </authorList>
    </citation>
    <scope>NUCLEOTIDE SEQUENCE [LARGE SCALE GENOMIC DNA]</scope>
    <source>
        <strain evidence="1 2">62-1032</strain>
    </source>
</reference>
<dbReference type="InParanoid" id="A0A1Y2F4N7"/>
<accession>A0A1Y2F4N7</accession>
<dbReference type="STRING" id="106004.A0A1Y2F4N7"/>
<protein>
    <submittedName>
        <fullName evidence="1">Uncharacterized protein</fullName>
    </submittedName>
</protein>
<dbReference type="Pfam" id="PF07426">
    <property type="entry name" value="Dynactin_p22"/>
    <property type="match status" value="1"/>
</dbReference>
<dbReference type="OrthoDB" id="16729at2759"/>
<dbReference type="InterPro" id="IPR009991">
    <property type="entry name" value="DCTN3"/>
</dbReference>
<dbReference type="PANTHER" id="PTHR28360:SF1">
    <property type="entry name" value="DYNACTIN SUBUNIT 3"/>
    <property type="match status" value="1"/>
</dbReference>
<organism evidence="1 2">
    <name type="scientific">Leucosporidium creatinivorum</name>
    <dbReference type="NCBI Taxonomy" id="106004"/>
    <lineage>
        <taxon>Eukaryota</taxon>
        <taxon>Fungi</taxon>
        <taxon>Dikarya</taxon>
        <taxon>Basidiomycota</taxon>
        <taxon>Pucciniomycotina</taxon>
        <taxon>Microbotryomycetes</taxon>
        <taxon>Leucosporidiales</taxon>
        <taxon>Leucosporidium</taxon>
    </lineage>
</organism>
<dbReference type="GO" id="GO:0061640">
    <property type="term" value="P:cytoskeleton-dependent cytokinesis"/>
    <property type="evidence" value="ECO:0007669"/>
    <property type="project" value="InterPro"/>
</dbReference>
<evidence type="ECO:0000313" key="1">
    <source>
        <dbReference type="EMBL" id="ORY78444.1"/>
    </source>
</evidence>
<dbReference type="PANTHER" id="PTHR28360">
    <property type="entry name" value="DYNACTIN SUBUNIT 3"/>
    <property type="match status" value="1"/>
</dbReference>
<dbReference type="Proteomes" id="UP000193467">
    <property type="component" value="Unassembled WGS sequence"/>
</dbReference>
<dbReference type="GO" id="GO:0005869">
    <property type="term" value="C:dynactin complex"/>
    <property type="evidence" value="ECO:0007669"/>
    <property type="project" value="InterPro"/>
</dbReference>
<keyword evidence="2" id="KW-1185">Reference proteome</keyword>
<gene>
    <name evidence="1" type="ORF">BCR35DRAFT_279742</name>
</gene>
<sequence>MAEGAPTPTAMSSQLSLDLRLRFLETLLSPSTSNSSPSSTVSLSRRVSLINSLLTQSLESGAGTEAVRRFVANYDLNEPLLSLPPVSTAAPTSDELPPASKVALILEAENEIRSLERDLREVEALGQRGIVGAGKLAEHEPLKSELTQVKADIAPVSTAYTSLEARTNALLSRYNDYISTLSEIFISWNDIVSAAEEAVTRLEKERNQELDIS</sequence>
<name>A0A1Y2F4N7_9BASI</name>
<dbReference type="EMBL" id="MCGR01000029">
    <property type="protein sequence ID" value="ORY78444.1"/>
    <property type="molecule type" value="Genomic_DNA"/>
</dbReference>
<evidence type="ECO:0000313" key="2">
    <source>
        <dbReference type="Proteomes" id="UP000193467"/>
    </source>
</evidence>